<accession>U9SX89</accession>
<organism evidence="1">
    <name type="scientific">Rhizophagus irregularis (strain DAOM 181602 / DAOM 197198 / MUCL 43194)</name>
    <name type="common">Arbuscular mycorrhizal fungus</name>
    <name type="synonym">Glomus intraradices</name>
    <dbReference type="NCBI Taxonomy" id="747089"/>
    <lineage>
        <taxon>Eukaryota</taxon>
        <taxon>Fungi</taxon>
        <taxon>Fungi incertae sedis</taxon>
        <taxon>Mucoromycota</taxon>
        <taxon>Glomeromycotina</taxon>
        <taxon>Glomeromycetes</taxon>
        <taxon>Glomerales</taxon>
        <taxon>Glomeraceae</taxon>
        <taxon>Rhizophagus</taxon>
    </lineage>
</organism>
<dbReference type="AlphaFoldDB" id="U9SX89"/>
<sequence>MSIEGIQYFDSSTESTFTFHTHILSLSDNIPAFAKYIVKKIDMYIFHTNLLIGAIKHTKSVKERCKRIIFLKESNLVVLNGEIMCDASAISASLYKPLKPNYSIVQFSHLQYKAEINQKVFGNKLRKLSTAERTEEELYSLSCKYCINKTELQHLRAYYLITDSIQKYGKFQTKYGLIINSKLSNHKVMLLVKISALLSLQRCIT</sequence>
<name>U9SX89_RHIID</name>
<proteinExistence type="predicted"/>
<protein>
    <submittedName>
        <fullName evidence="1">Uncharacterized protein</fullName>
    </submittedName>
</protein>
<evidence type="ECO:0000313" key="1">
    <source>
        <dbReference type="EMBL" id="ESA00534.1"/>
    </source>
</evidence>
<gene>
    <name evidence="1" type="ORF">GLOINDRAFT_87377</name>
</gene>
<dbReference type="EMBL" id="KI297137">
    <property type="protein sequence ID" value="ESA00534.1"/>
    <property type="molecule type" value="Genomic_DNA"/>
</dbReference>
<dbReference type="HOGENOM" id="CLU_1338144_0_0_1"/>
<dbReference type="VEuPathDB" id="FungiDB:RhiirFUN_008990"/>
<reference evidence="1" key="1">
    <citation type="submission" date="2013-07" db="EMBL/GenBank/DDBJ databases">
        <title>The genome of an arbuscular mycorrhizal fungus provides insights into the evolution of the oldest plant symbiosis.</title>
        <authorList>
            <consortium name="DOE Joint Genome Institute"/>
            <person name="Tisserant E."/>
            <person name="Malbreil M."/>
            <person name="Kuo A."/>
            <person name="Kohler A."/>
            <person name="Symeonidi A."/>
            <person name="Balestrini R."/>
            <person name="Charron P."/>
            <person name="Duensing N."/>
            <person name="Frei-dit-Frey N."/>
            <person name="Gianinazzi-Pearson V."/>
            <person name="Gilbert B."/>
            <person name="Handa Y."/>
            <person name="Hijri M."/>
            <person name="Kaul R."/>
            <person name="Kawaguchi M."/>
            <person name="Krajinski F."/>
            <person name="Lammers P."/>
            <person name="Lapierre D."/>
            <person name="Masclaux F.G."/>
            <person name="Murat C."/>
            <person name="Morin E."/>
            <person name="Ndikumana S."/>
            <person name="Pagni M."/>
            <person name="Petitpierre D."/>
            <person name="Requena N."/>
            <person name="Rosikiewicz P."/>
            <person name="Riley R."/>
            <person name="Saito K."/>
            <person name="San Clemente H."/>
            <person name="Shapiro H."/>
            <person name="van Tuinen D."/>
            <person name="Becard G."/>
            <person name="Bonfante P."/>
            <person name="Paszkowski U."/>
            <person name="Shachar-Hill Y."/>
            <person name="Young J.P."/>
            <person name="Sanders I.R."/>
            <person name="Henrissat B."/>
            <person name="Rensing S.A."/>
            <person name="Grigoriev I.V."/>
            <person name="Corradi N."/>
            <person name="Roux C."/>
            <person name="Martin F."/>
        </authorList>
    </citation>
    <scope>NUCLEOTIDE SEQUENCE</scope>
    <source>
        <strain evidence="1">DAOM 197198</strain>
    </source>
</reference>